<feature type="chain" id="PRO_5040748598" description="Ubiquitin 3 binding protein But2 C-terminal domain-containing protein" evidence="1">
    <location>
        <begin position="17"/>
        <end position="213"/>
    </location>
</feature>
<dbReference type="PANTHER" id="PTHR39613">
    <property type="entry name" value="ANCHORED CELL WALL PROTEIN, PUTATIVE (AFU_ORTHOLOGUE AFUA_4G08960)-RELATED"/>
    <property type="match status" value="1"/>
</dbReference>
<dbReference type="PANTHER" id="PTHR39613:SF1">
    <property type="entry name" value="ANCHORED CELL WALL PROTEIN, PUTATIVE (AFU_ORTHOLOGUE AFUA_4G08960)-RELATED"/>
    <property type="match status" value="1"/>
</dbReference>
<dbReference type="InterPro" id="IPR018620">
    <property type="entry name" value="Ubiquitin3-bd_protein_But2_C"/>
</dbReference>
<evidence type="ECO:0000313" key="4">
    <source>
        <dbReference type="Proteomes" id="UP001140453"/>
    </source>
</evidence>
<name>A0A9W9CUL5_9PEZI</name>
<proteinExistence type="predicted"/>
<dbReference type="Proteomes" id="UP001140453">
    <property type="component" value="Unassembled WGS sequence"/>
</dbReference>
<accession>A0A9W9CUL5</accession>
<dbReference type="OrthoDB" id="4657524at2759"/>
<dbReference type="AlphaFoldDB" id="A0A9W9CUL5"/>
<evidence type="ECO:0000259" key="2">
    <source>
        <dbReference type="Pfam" id="PF09792"/>
    </source>
</evidence>
<dbReference type="EMBL" id="JAPEVB010000004">
    <property type="protein sequence ID" value="KAJ4388849.1"/>
    <property type="molecule type" value="Genomic_DNA"/>
</dbReference>
<sequence length="213" mass="23027">MKGIISFSFLFAVGLASPFELIAKRPLARDEWAPSKRTGCPAYLPDGEFEFPHYITQISASQPDKSFGPQYDGIFTPNDISSIFSFDIPASRSDWNCTLEFLFPLQSQLKTSSYTYSGGGTFVFTGYLAGSCPGPQTTFNNQPTPGVFPAFPAVHLEPGYAYTLDIGPCFVSAGTCVAGLTSTTDTNFKFFQDIGNGANGDCPIGIFTTYSKI</sequence>
<comment type="caution">
    <text evidence="3">The sequence shown here is derived from an EMBL/GenBank/DDBJ whole genome shotgun (WGS) entry which is preliminary data.</text>
</comment>
<feature type="signal peptide" evidence="1">
    <location>
        <begin position="1"/>
        <end position="16"/>
    </location>
</feature>
<dbReference type="Pfam" id="PF09792">
    <property type="entry name" value="But2"/>
    <property type="match status" value="1"/>
</dbReference>
<protein>
    <recommendedName>
        <fullName evidence="2">Ubiquitin 3 binding protein But2 C-terminal domain-containing protein</fullName>
    </recommendedName>
</protein>
<keyword evidence="1" id="KW-0732">Signal</keyword>
<evidence type="ECO:0000256" key="1">
    <source>
        <dbReference type="SAM" id="SignalP"/>
    </source>
</evidence>
<keyword evidence="4" id="KW-1185">Reference proteome</keyword>
<evidence type="ECO:0000313" key="3">
    <source>
        <dbReference type="EMBL" id="KAJ4388849.1"/>
    </source>
</evidence>
<gene>
    <name evidence="3" type="ORF">N0V93_006310</name>
</gene>
<feature type="domain" description="Ubiquitin 3 binding protein But2 C-terminal" evidence="2">
    <location>
        <begin position="50"/>
        <end position="194"/>
    </location>
</feature>
<reference evidence="3" key="1">
    <citation type="submission" date="2022-10" db="EMBL/GenBank/DDBJ databases">
        <title>Tapping the CABI collections for fungal endophytes: first genome assemblies for Collariella, Neodidymelliopsis, Ascochyta clinopodiicola, Didymella pomorum, Didymosphaeria variabile, Neocosmospora piperis and Neocucurbitaria cava.</title>
        <authorList>
            <person name="Hill R."/>
        </authorList>
    </citation>
    <scope>NUCLEOTIDE SEQUENCE</scope>
    <source>
        <strain evidence="3">IMI 355082</strain>
    </source>
</reference>
<organism evidence="3 4">
    <name type="scientific">Gnomoniopsis smithogilvyi</name>
    <dbReference type="NCBI Taxonomy" id="1191159"/>
    <lineage>
        <taxon>Eukaryota</taxon>
        <taxon>Fungi</taxon>
        <taxon>Dikarya</taxon>
        <taxon>Ascomycota</taxon>
        <taxon>Pezizomycotina</taxon>
        <taxon>Sordariomycetes</taxon>
        <taxon>Sordariomycetidae</taxon>
        <taxon>Diaporthales</taxon>
        <taxon>Gnomoniaceae</taxon>
        <taxon>Gnomoniopsis</taxon>
    </lineage>
</organism>